<evidence type="ECO:0000256" key="4">
    <source>
        <dbReference type="ARBA" id="ARBA00022679"/>
    </source>
</evidence>
<dbReference type="GO" id="GO:0006355">
    <property type="term" value="P:regulation of DNA-templated transcription"/>
    <property type="evidence" value="ECO:0007669"/>
    <property type="project" value="InterPro"/>
</dbReference>
<keyword evidence="5" id="KW-0547">Nucleotide-binding</keyword>
<dbReference type="GO" id="GO:0005524">
    <property type="term" value="F:ATP binding"/>
    <property type="evidence" value="ECO:0007669"/>
    <property type="project" value="UniProtKB-KW"/>
</dbReference>
<dbReference type="SUPFAM" id="SSF55785">
    <property type="entry name" value="PYP-like sensor domain (PAS domain)"/>
    <property type="match status" value="3"/>
</dbReference>
<dbReference type="InterPro" id="IPR001610">
    <property type="entry name" value="PAC"/>
</dbReference>
<dbReference type="FunFam" id="3.30.565.10:FF:000006">
    <property type="entry name" value="Sensor histidine kinase WalK"/>
    <property type="match status" value="1"/>
</dbReference>
<dbReference type="Pfam" id="PF08447">
    <property type="entry name" value="PAS_3"/>
    <property type="match status" value="1"/>
</dbReference>
<dbReference type="InterPro" id="IPR003661">
    <property type="entry name" value="HisK_dim/P_dom"/>
</dbReference>
<dbReference type="PANTHER" id="PTHR43304:SF1">
    <property type="entry name" value="PAC DOMAIN-CONTAINING PROTEIN"/>
    <property type="match status" value="1"/>
</dbReference>
<keyword evidence="3" id="KW-0597">Phosphoprotein</keyword>
<evidence type="ECO:0000313" key="14">
    <source>
        <dbReference type="Proteomes" id="UP000321764"/>
    </source>
</evidence>
<evidence type="ECO:0000256" key="9">
    <source>
        <dbReference type="ARBA" id="ARBA00070616"/>
    </source>
</evidence>
<dbReference type="InterPro" id="IPR035965">
    <property type="entry name" value="PAS-like_dom_sf"/>
</dbReference>
<sequence>MKVSDDILKSFSADQVLKSIPTGTIIINERGQMLSFNQAAEQLFQYTADEAVGQPVTILMPKPYQDEHDHYISDYIHTGQKRVIGIGREVTAQKKDGTVFPIKLNVNEVKADGERLFVGTIVALQEASFQFEEDTKAEDVLNRFHGLVLSNKYSSEQKIIKVLELGIEYLGLEQAKITQVEGDECEVLYVLPSSAFKVGDRQHYTEAYCSYLIGSASVRAWQDVSRSQLKNDQCYIKNPFNAYIGTSLFVNNEAYGTLAYFKKEKRATAFSKSEKSFVRLVAQWVSSEISNQLSLKKIEQSHDYLELVKESIPDLLFVKDKRSRLIDANQAFLAMYAEQSRDKVMGTKATKPFSDETTKHFLEQDRLAFEQGRSETEEEVIFPDGNKHLLETKKIRFTDPNGDPLILGISRDITKRKEIEQALRNSEERYEIAVSGSSVGLWDWDIKSDNLYWSPRFYEILGYADKSFSPSITSFLTMVHIDNRDQVERALNRHLEEKTPYDIEYQIVCSDGHYIWVHARGQALWDELDNPLRMAGSIDDITQKKNAQQEIMQSYMELERFAYVASHDLQEPLRMITNFTELLAKRYGDQLGDQGLEYIRYANDGAIRMRELVKGLLEYARIGKGSQVKKRYDLNKLKKVVTENLYDSIERSDAQINWPQQGLPTVHVDPVRMVSIFQNLLGNALKYRKKKQNPIVDVGFEERMFDYLFSVTDNGIGMKSEYIEKIFEPFQRLHAKDEYSGTGMGLSICRKSVEAMGGQLWAESALGKGSTFYFTLPK</sequence>
<dbReference type="SMART" id="SM00388">
    <property type="entry name" value="HisKA"/>
    <property type="match status" value="1"/>
</dbReference>
<dbReference type="InterPro" id="IPR003018">
    <property type="entry name" value="GAF"/>
</dbReference>
<proteinExistence type="predicted"/>
<dbReference type="InterPro" id="IPR000700">
    <property type="entry name" value="PAS-assoc_C"/>
</dbReference>
<dbReference type="AlphaFoldDB" id="A0A5C8Z967"/>
<feature type="domain" description="PAC" evidence="12">
    <location>
        <begin position="501"/>
        <end position="553"/>
    </location>
</feature>
<dbReference type="GO" id="GO:0005886">
    <property type="term" value="C:plasma membrane"/>
    <property type="evidence" value="ECO:0007669"/>
    <property type="project" value="UniProtKB-ARBA"/>
</dbReference>
<protein>
    <recommendedName>
        <fullName evidence="9">Sensor protein FixL</fullName>
        <ecNumber evidence="2">2.7.13.3</ecNumber>
    </recommendedName>
</protein>
<feature type="domain" description="PAS" evidence="11">
    <location>
        <begin position="15"/>
        <end position="79"/>
    </location>
</feature>
<evidence type="ECO:0000313" key="13">
    <source>
        <dbReference type="EMBL" id="TXR54482.1"/>
    </source>
</evidence>
<evidence type="ECO:0000256" key="5">
    <source>
        <dbReference type="ARBA" id="ARBA00022741"/>
    </source>
</evidence>
<keyword evidence="6" id="KW-0418">Kinase</keyword>
<comment type="catalytic activity">
    <reaction evidence="1">
        <text>ATP + protein L-histidine = ADP + protein N-phospho-L-histidine.</text>
        <dbReference type="EC" id="2.7.13.3"/>
    </reaction>
</comment>
<dbReference type="EMBL" id="VKAD01000001">
    <property type="protein sequence ID" value="TXR54482.1"/>
    <property type="molecule type" value="Genomic_DNA"/>
</dbReference>
<dbReference type="InterPro" id="IPR013767">
    <property type="entry name" value="PAS_fold"/>
</dbReference>
<dbReference type="SUPFAM" id="SSF55874">
    <property type="entry name" value="ATPase domain of HSP90 chaperone/DNA topoisomerase II/histidine kinase"/>
    <property type="match status" value="1"/>
</dbReference>
<dbReference type="InterPro" id="IPR052162">
    <property type="entry name" value="Sensor_kinase/Photoreceptor"/>
</dbReference>
<dbReference type="PROSITE" id="PS50113">
    <property type="entry name" value="PAC"/>
    <property type="match status" value="2"/>
</dbReference>
<dbReference type="SMART" id="SM00387">
    <property type="entry name" value="HATPase_c"/>
    <property type="match status" value="1"/>
</dbReference>
<dbReference type="Proteomes" id="UP000321764">
    <property type="component" value="Unassembled WGS sequence"/>
</dbReference>
<dbReference type="CDD" id="cd00130">
    <property type="entry name" value="PAS"/>
    <property type="match status" value="3"/>
</dbReference>
<dbReference type="InterPro" id="IPR000014">
    <property type="entry name" value="PAS"/>
</dbReference>
<dbReference type="Gene3D" id="3.30.565.10">
    <property type="entry name" value="Histidine kinase-like ATPase, C-terminal domain"/>
    <property type="match status" value="1"/>
</dbReference>
<dbReference type="SMART" id="SM00086">
    <property type="entry name" value="PAC"/>
    <property type="match status" value="2"/>
</dbReference>
<dbReference type="PROSITE" id="PS50112">
    <property type="entry name" value="PAS"/>
    <property type="match status" value="2"/>
</dbReference>
<dbReference type="Gene3D" id="3.30.450.40">
    <property type="match status" value="1"/>
</dbReference>
<keyword evidence="4" id="KW-0808">Transferase</keyword>
<accession>A0A5C8Z967</accession>
<evidence type="ECO:0000256" key="2">
    <source>
        <dbReference type="ARBA" id="ARBA00012438"/>
    </source>
</evidence>
<dbReference type="InterPro" id="IPR013655">
    <property type="entry name" value="PAS_fold_3"/>
</dbReference>
<comment type="caution">
    <text evidence="13">The sequence shown here is derived from an EMBL/GenBank/DDBJ whole genome shotgun (WGS) entry which is preliminary data.</text>
</comment>
<dbReference type="InterPro" id="IPR004358">
    <property type="entry name" value="Sig_transdc_His_kin-like_C"/>
</dbReference>
<comment type="function">
    <text evidence="8">Putative oxygen sensor; modulates the activity of FixJ, a transcriptional activator of nitrogen fixation fixK gene. FixL probably acts as a kinase that phosphorylates FixJ.</text>
</comment>
<evidence type="ECO:0000256" key="7">
    <source>
        <dbReference type="ARBA" id="ARBA00022840"/>
    </source>
</evidence>
<dbReference type="Pfam" id="PF00989">
    <property type="entry name" value="PAS"/>
    <property type="match status" value="1"/>
</dbReference>
<keyword evidence="7" id="KW-0067">ATP-binding</keyword>
<gene>
    <name evidence="13" type="ORF">FME95_08090</name>
</gene>
<dbReference type="OrthoDB" id="9808408at2"/>
<dbReference type="Gene3D" id="1.10.287.130">
    <property type="match status" value="1"/>
</dbReference>
<reference evidence="13 14" key="1">
    <citation type="submission" date="2019-07" db="EMBL/GenBank/DDBJ databases">
        <title>Reinekea sp. strain SSH23 genome sequencing and assembly.</title>
        <authorList>
            <person name="Kim I."/>
        </authorList>
    </citation>
    <scope>NUCLEOTIDE SEQUENCE [LARGE SCALE GENOMIC DNA]</scope>
    <source>
        <strain evidence="13 14">SSH23</strain>
    </source>
</reference>
<dbReference type="PRINTS" id="PR00344">
    <property type="entry name" value="BCTRLSENSOR"/>
</dbReference>
<dbReference type="Gene3D" id="3.30.450.20">
    <property type="entry name" value="PAS domain"/>
    <property type="match status" value="3"/>
</dbReference>
<dbReference type="InterPro" id="IPR003594">
    <property type="entry name" value="HATPase_dom"/>
</dbReference>
<evidence type="ECO:0000259" key="10">
    <source>
        <dbReference type="PROSITE" id="PS50109"/>
    </source>
</evidence>
<dbReference type="Pfam" id="PF08448">
    <property type="entry name" value="PAS_4"/>
    <property type="match status" value="1"/>
</dbReference>
<dbReference type="Pfam" id="PF00512">
    <property type="entry name" value="HisKA"/>
    <property type="match status" value="1"/>
</dbReference>
<evidence type="ECO:0000256" key="1">
    <source>
        <dbReference type="ARBA" id="ARBA00000085"/>
    </source>
</evidence>
<feature type="domain" description="PAS" evidence="11">
    <location>
        <begin position="426"/>
        <end position="498"/>
    </location>
</feature>
<dbReference type="GO" id="GO:0000155">
    <property type="term" value="F:phosphorelay sensor kinase activity"/>
    <property type="evidence" value="ECO:0007669"/>
    <property type="project" value="InterPro"/>
</dbReference>
<dbReference type="NCBIfam" id="TIGR00229">
    <property type="entry name" value="sensory_box"/>
    <property type="match status" value="3"/>
</dbReference>
<evidence type="ECO:0000256" key="8">
    <source>
        <dbReference type="ARBA" id="ARBA00059827"/>
    </source>
</evidence>
<feature type="domain" description="Histidine kinase" evidence="10">
    <location>
        <begin position="564"/>
        <end position="778"/>
    </location>
</feature>
<dbReference type="CDD" id="cd00082">
    <property type="entry name" value="HisKA"/>
    <property type="match status" value="1"/>
</dbReference>
<dbReference type="InterPro" id="IPR029016">
    <property type="entry name" value="GAF-like_dom_sf"/>
</dbReference>
<dbReference type="InterPro" id="IPR036890">
    <property type="entry name" value="HATPase_C_sf"/>
</dbReference>
<dbReference type="Pfam" id="PF02518">
    <property type="entry name" value="HATPase_c"/>
    <property type="match status" value="1"/>
</dbReference>
<feature type="domain" description="PAC" evidence="12">
    <location>
        <begin position="374"/>
        <end position="425"/>
    </location>
</feature>
<dbReference type="SUPFAM" id="SSF55781">
    <property type="entry name" value="GAF domain-like"/>
    <property type="match status" value="1"/>
</dbReference>
<dbReference type="EC" id="2.7.13.3" evidence="2"/>
<evidence type="ECO:0000259" key="11">
    <source>
        <dbReference type="PROSITE" id="PS50112"/>
    </source>
</evidence>
<evidence type="ECO:0000256" key="6">
    <source>
        <dbReference type="ARBA" id="ARBA00022777"/>
    </source>
</evidence>
<dbReference type="InterPro" id="IPR005467">
    <property type="entry name" value="His_kinase_dom"/>
</dbReference>
<dbReference type="SUPFAM" id="SSF47384">
    <property type="entry name" value="Homodimeric domain of signal transducing histidine kinase"/>
    <property type="match status" value="1"/>
</dbReference>
<dbReference type="FunFam" id="3.30.450.20:FF:000060">
    <property type="entry name" value="Sensor protein FixL"/>
    <property type="match status" value="1"/>
</dbReference>
<name>A0A5C8Z967_9GAMM</name>
<evidence type="ECO:0000256" key="3">
    <source>
        <dbReference type="ARBA" id="ARBA00022553"/>
    </source>
</evidence>
<dbReference type="RefSeq" id="WP_147713880.1">
    <property type="nucleotide sequence ID" value="NZ_VKAD01000001.1"/>
</dbReference>
<dbReference type="SMART" id="SM00065">
    <property type="entry name" value="GAF"/>
    <property type="match status" value="1"/>
</dbReference>
<dbReference type="PROSITE" id="PS50109">
    <property type="entry name" value="HIS_KIN"/>
    <property type="match status" value="1"/>
</dbReference>
<dbReference type="PANTHER" id="PTHR43304">
    <property type="entry name" value="PHYTOCHROME-LIKE PROTEIN CPH1"/>
    <property type="match status" value="1"/>
</dbReference>
<organism evidence="13 14">
    <name type="scientific">Reinekea thalattae</name>
    <dbReference type="NCBI Taxonomy" id="2593301"/>
    <lineage>
        <taxon>Bacteria</taxon>
        <taxon>Pseudomonadati</taxon>
        <taxon>Pseudomonadota</taxon>
        <taxon>Gammaproteobacteria</taxon>
        <taxon>Oceanospirillales</taxon>
        <taxon>Saccharospirillaceae</taxon>
        <taxon>Reinekea</taxon>
    </lineage>
</organism>
<dbReference type="InterPro" id="IPR013656">
    <property type="entry name" value="PAS_4"/>
</dbReference>
<dbReference type="SMART" id="SM00091">
    <property type="entry name" value="PAS"/>
    <property type="match status" value="3"/>
</dbReference>
<evidence type="ECO:0000259" key="12">
    <source>
        <dbReference type="PROSITE" id="PS50113"/>
    </source>
</evidence>
<dbReference type="InterPro" id="IPR036097">
    <property type="entry name" value="HisK_dim/P_sf"/>
</dbReference>
<keyword evidence="14" id="KW-1185">Reference proteome</keyword>